<evidence type="ECO:0000313" key="6">
    <source>
        <dbReference type="Proteomes" id="UP000613011"/>
    </source>
</evidence>
<reference evidence="5" key="1">
    <citation type="submission" date="2021-01" db="EMBL/GenBank/DDBJ databases">
        <title>Ramlibacter sp. strain AW1 16S ribosomal RNA gene Genome sequencing and assembly.</title>
        <authorList>
            <person name="Kang M."/>
        </authorList>
    </citation>
    <scope>NUCLEOTIDE SEQUENCE</scope>
    <source>
        <strain evidence="5">AW1</strain>
    </source>
</reference>
<accession>A0A936ZYW3</accession>
<dbReference type="EMBL" id="JAEQNA010000011">
    <property type="protein sequence ID" value="MBL0422999.1"/>
    <property type="molecule type" value="Genomic_DNA"/>
</dbReference>
<dbReference type="InterPro" id="IPR014347">
    <property type="entry name" value="Tautomerase/MIF_sf"/>
</dbReference>
<keyword evidence="2" id="KW-0413">Isomerase</keyword>
<comment type="caution">
    <text evidence="5">The sequence shown here is derived from an EMBL/GenBank/DDBJ whole genome shotgun (WGS) entry which is preliminary data.</text>
</comment>
<organism evidence="5 6">
    <name type="scientific">Ramlibacter aurantiacus</name>
    <dbReference type="NCBI Taxonomy" id="2801330"/>
    <lineage>
        <taxon>Bacteria</taxon>
        <taxon>Pseudomonadati</taxon>
        <taxon>Pseudomonadota</taxon>
        <taxon>Betaproteobacteria</taxon>
        <taxon>Burkholderiales</taxon>
        <taxon>Comamonadaceae</taxon>
        <taxon>Ramlibacter</taxon>
    </lineage>
</organism>
<dbReference type="Gene3D" id="3.30.429.10">
    <property type="entry name" value="Macrophage Migration Inhibitory Factor"/>
    <property type="match status" value="1"/>
</dbReference>
<dbReference type="SUPFAM" id="SSF55331">
    <property type="entry name" value="Tautomerase/MIF"/>
    <property type="match status" value="1"/>
</dbReference>
<feature type="domain" description="4-oxalocrotonate tautomerase-like" evidence="4">
    <location>
        <begin position="2"/>
        <end position="54"/>
    </location>
</feature>
<sequence length="73" mass="7903">MPIAHLSILEGRSPELKARLIENVARAIADSLDAPLESVRVLVQEYPPSHWSVGTRTMAQRRPAAASPDSASN</sequence>
<protein>
    <submittedName>
        <fullName evidence="5">Tautomerase family protein</fullName>
    </submittedName>
</protein>
<name>A0A936ZYW3_9BURK</name>
<dbReference type="InterPro" id="IPR004370">
    <property type="entry name" value="4-OT-like_dom"/>
</dbReference>
<dbReference type="Pfam" id="PF01361">
    <property type="entry name" value="Tautomerase"/>
    <property type="match status" value="1"/>
</dbReference>
<dbReference type="PANTHER" id="PTHR35530">
    <property type="entry name" value="TAUTOMERASE-RELATED"/>
    <property type="match status" value="1"/>
</dbReference>
<dbReference type="RefSeq" id="WP_201686143.1">
    <property type="nucleotide sequence ID" value="NZ_JAEQNA010000011.1"/>
</dbReference>
<dbReference type="Proteomes" id="UP000613011">
    <property type="component" value="Unassembled WGS sequence"/>
</dbReference>
<evidence type="ECO:0000256" key="3">
    <source>
        <dbReference type="SAM" id="MobiDB-lite"/>
    </source>
</evidence>
<dbReference type="AlphaFoldDB" id="A0A936ZYW3"/>
<evidence type="ECO:0000256" key="2">
    <source>
        <dbReference type="ARBA" id="ARBA00023235"/>
    </source>
</evidence>
<dbReference type="GO" id="GO:0016853">
    <property type="term" value="F:isomerase activity"/>
    <property type="evidence" value="ECO:0007669"/>
    <property type="project" value="UniProtKB-KW"/>
</dbReference>
<feature type="compositionally biased region" description="Low complexity" evidence="3">
    <location>
        <begin position="60"/>
        <end position="73"/>
    </location>
</feature>
<evidence type="ECO:0000313" key="5">
    <source>
        <dbReference type="EMBL" id="MBL0422999.1"/>
    </source>
</evidence>
<keyword evidence="6" id="KW-1185">Reference proteome</keyword>
<gene>
    <name evidence="5" type="ORF">JI739_21865</name>
</gene>
<evidence type="ECO:0000259" key="4">
    <source>
        <dbReference type="Pfam" id="PF01361"/>
    </source>
</evidence>
<proteinExistence type="inferred from homology"/>
<comment type="similarity">
    <text evidence="1">Belongs to the 4-oxalocrotonate tautomerase family.</text>
</comment>
<dbReference type="PANTHER" id="PTHR35530:SF1">
    <property type="entry name" value="2-HYDROXYMUCONATE TAUTOMERASE"/>
    <property type="match status" value="1"/>
</dbReference>
<evidence type="ECO:0000256" key="1">
    <source>
        <dbReference type="ARBA" id="ARBA00006723"/>
    </source>
</evidence>
<feature type="region of interest" description="Disordered" evidence="3">
    <location>
        <begin position="53"/>
        <end position="73"/>
    </location>
</feature>